<accession>A0ABQ1HM56</accession>
<sequence>MTNQIDARAILLGAGIFVVGSLILGGLSMLAGEDEATRRIVSGITQICGVLLPVVSGFSSAYFARTRPILQGAIAGAIGALPFIALSAAVVVNFPAWAVVLALAFFAFLSSFGAIFGSHLRAKQSPN</sequence>
<organism evidence="2 3">
    <name type="scientific">Arenimonas soli</name>
    <dbReference type="NCBI Taxonomy" id="2269504"/>
    <lineage>
        <taxon>Bacteria</taxon>
        <taxon>Pseudomonadati</taxon>
        <taxon>Pseudomonadota</taxon>
        <taxon>Gammaproteobacteria</taxon>
        <taxon>Lysobacterales</taxon>
        <taxon>Lysobacteraceae</taxon>
        <taxon>Arenimonas</taxon>
    </lineage>
</organism>
<feature type="transmembrane region" description="Helical" evidence="1">
    <location>
        <begin position="96"/>
        <end position="117"/>
    </location>
</feature>
<proteinExistence type="predicted"/>
<dbReference type="EMBL" id="BMKC01000003">
    <property type="protein sequence ID" value="GGA82776.1"/>
    <property type="molecule type" value="Genomic_DNA"/>
</dbReference>
<comment type="caution">
    <text evidence="2">The sequence shown here is derived from an EMBL/GenBank/DDBJ whole genome shotgun (WGS) entry which is preliminary data.</text>
</comment>
<keyword evidence="1" id="KW-0812">Transmembrane</keyword>
<keyword evidence="3" id="KW-1185">Reference proteome</keyword>
<name>A0ABQ1HM56_9GAMM</name>
<protein>
    <submittedName>
        <fullName evidence="2">Uncharacterized protein</fullName>
    </submittedName>
</protein>
<keyword evidence="1" id="KW-0472">Membrane</keyword>
<feature type="transmembrane region" description="Helical" evidence="1">
    <location>
        <begin position="9"/>
        <end position="31"/>
    </location>
</feature>
<dbReference type="Proteomes" id="UP000623419">
    <property type="component" value="Unassembled WGS sequence"/>
</dbReference>
<dbReference type="RefSeq" id="WP_188664014.1">
    <property type="nucleotide sequence ID" value="NZ_BMKC01000003.1"/>
</dbReference>
<feature type="transmembrane region" description="Helical" evidence="1">
    <location>
        <begin position="43"/>
        <end position="63"/>
    </location>
</feature>
<gene>
    <name evidence="2" type="ORF">GCM10011521_21330</name>
</gene>
<feature type="transmembrane region" description="Helical" evidence="1">
    <location>
        <begin position="70"/>
        <end position="90"/>
    </location>
</feature>
<evidence type="ECO:0000256" key="1">
    <source>
        <dbReference type="SAM" id="Phobius"/>
    </source>
</evidence>
<keyword evidence="1" id="KW-1133">Transmembrane helix</keyword>
<reference evidence="3" key="1">
    <citation type="journal article" date="2019" name="Int. J. Syst. Evol. Microbiol.">
        <title>The Global Catalogue of Microorganisms (GCM) 10K type strain sequencing project: providing services to taxonomists for standard genome sequencing and annotation.</title>
        <authorList>
            <consortium name="The Broad Institute Genomics Platform"/>
            <consortium name="The Broad Institute Genome Sequencing Center for Infectious Disease"/>
            <person name="Wu L."/>
            <person name="Ma J."/>
        </authorList>
    </citation>
    <scope>NUCLEOTIDE SEQUENCE [LARGE SCALE GENOMIC DNA]</scope>
    <source>
        <strain evidence="3">CGMCC 1.15905</strain>
    </source>
</reference>
<evidence type="ECO:0000313" key="3">
    <source>
        <dbReference type="Proteomes" id="UP000623419"/>
    </source>
</evidence>
<evidence type="ECO:0000313" key="2">
    <source>
        <dbReference type="EMBL" id="GGA82776.1"/>
    </source>
</evidence>